<evidence type="ECO:0000313" key="10">
    <source>
        <dbReference type="EMBL" id="SMB82888.1"/>
    </source>
</evidence>
<dbReference type="Pfam" id="PF11734">
    <property type="entry name" value="TilS_C"/>
    <property type="match status" value="1"/>
</dbReference>
<evidence type="ECO:0000256" key="8">
    <source>
        <dbReference type="HAMAP-Rule" id="MF_01161"/>
    </source>
</evidence>
<comment type="catalytic activity">
    <reaction evidence="7 8">
        <text>cytidine(34) in tRNA(Ile2) + L-lysine + ATP = lysidine(34) in tRNA(Ile2) + AMP + diphosphate + H(+)</text>
        <dbReference type="Rhea" id="RHEA:43744"/>
        <dbReference type="Rhea" id="RHEA-COMP:10625"/>
        <dbReference type="Rhea" id="RHEA-COMP:10670"/>
        <dbReference type="ChEBI" id="CHEBI:15378"/>
        <dbReference type="ChEBI" id="CHEBI:30616"/>
        <dbReference type="ChEBI" id="CHEBI:32551"/>
        <dbReference type="ChEBI" id="CHEBI:33019"/>
        <dbReference type="ChEBI" id="CHEBI:82748"/>
        <dbReference type="ChEBI" id="CHEBI:83665"/>
        <dbReference type="ChEBI" id="CHEBI:456215"/>
        <dbReference type="EC" id="6.3.4.19"/>
    </reaction>
</comment>
<keyword evidence="3 8" id="KW-0436">Ligase</keyword>
<dbReference type="Proteomes" id="UP000192408">
    <property type="component" value="Unassembled WGS sequence"/>
</dbReference>
<dbReference type="SUPFAM" id="SSF52402">
    <property type="entry name" value="Adenine nucleotide alpha hydrolases-like"/>
    <property type="match status" value="1"/>
</dbReference>
<dbReference type="InterPro" id="IPR015262">
    <property type="entry name" value="tRNA_Ile_lys_synt_subst-bd"/>
</dbReference>
<keyword evidence="5 8" id="KW-0547">Nucleotide-binding</keyword>
<evidence type="ECO:0000256" key="1">
    <source>
        <dbReference type="ARBA" id="ARBA00004496"/>
    </source>
</evidence>
<dbReference type="CDD" id="cd01992">
    <property type="entry name" value="TilS_N"/>
    <property type="match status" value="1"/>
</dbReference>
<dbReference type="GO" id="GO:0006400">
    <property type="term" value="P:tRNA modification"/>
    <property type="evidence" value="ECO:0007669"/>
    <property type="project" value="UniProtKB-UniRule"/>
</dbReference>
<dbReference type="STRING" id="1122938.SAMN05660772_02175"/>
<dbReference type="NCBIfam" id="TIGR02433">
    <property type="entry name" value="lysidine_TilS_C"/>
    <property type="match status" value="1"/>
</dbReference>
<keyword evidence="11" id="KW-1185">Reference proteome</keyword>
<evidence type="ECO:0000256" key="6">
    <source>
        <dbReference type="ARBA" id="ARBA00022840"/>
    </source>
</evidence>
<comment type="function">
    <text evidence="8">Ligates lysine onto the cytidine present at position 34 of the AUA codon-specific tRNA(Ile) that contains the anticodon CAU, in an ATP-dependent manner. Cytidine is converted to lysidine, thus changing the amino acid specificity of the tRNA from methionine to isoleucine.</text>
</comment>
<accession>A0A1W1UP36</accession>
<dbReference type="NCBIfam" id="TIGR02432">
    <property type="entry name" value="lysidine_TilS_N"/>
    <property type="match status" value="1"/>
</dbReference>
<keyword evidence="4 8" id="KW-0819">tRNA processing</keyword>
<evidence type="ECO:0000256" key="3">
    <source>
        <dbReference type="ARBA" id="ARBA00022598"/>
    </source>
</evidence>
<dbReference type="Gene3D" id="3.40.50.620">
    <property type="entry name" value="HUPs"/>
    <property type="match status" value="1"/>
</dbReference>
<dbReference type="Gene3D" id="1.20.59.20">
    <property type="match status" value="1"/>
</dbReference>
<protein>
    <recommendedName>
        <fullName evidence="8">tRNA(Ile)-lysidine synthase</fullName>
        <ecNumber evidence="8">6.3.4.19</ecNumber>
    </recommendedName>
    <alternativeName>
        <fullName evidence="8">tRNA(Ile)-2-lysyl-cytidine synthase</fullName>
    </alternativeName>
    <alternativeName>
        <fullName evidence="8">tRNA(Ile)-lysidine synthetase</fullName>
    </alternativeName>
</protein>
<gene>
    <name evidence="8" type="primary">tilS</name>
    <name evidence="10" type="ORF">SAMN05660772_02175</name>
</gene>
<dbReference type="AlphaFoldDB" id="A0A1W1UP36"/>
<feature type="binding site" evidence="8">
    <location>
        <begin position="27"/>
        <end position="32"/>
    </location>
    <ligand>
        <name>ATP</name>
        <dbReference type="ChEBI" id="CHEBI:30616"/>
    </ligand>
</feature>
<evidence type="ECO:0000256" key="4">
    <source>
        <dbReference type="ARBA" id="ARBA00022694"/>
    </source>
</evidence>
<dbReference type="SUPFAM" id="SSF56037">
    <property type="entry name" value="PheT/TilS domain"/>
    <property type="match status" value="1"/>
</dbReference>
<keyword evidence="2 8" id="KW-0963">Cytoplasm</keyword>
<evidence type="ECO:0000259" key="9">
    <source>
        <dbReference type="SMART" id="SM00977"/>
    </source>
</evidence>
<comment type="similarity">
    <text evidence="8">Belongs to the tRNA(Ile)-lysidine synthase family.</text>
</comment>
<dbReference type="GO" id="GO:0005524">
    <property type="term" value="F:ATP binding"/>
    <property type="evidence" value="ECO:0007669"/>
    <property type="project" value="UniProtKB-UniRule"/>
</dbReference>
<dbReference type="PANTHER" id="PTHR43033:SF1">
    <property type="entry name" value="TRNA(ILE)-LYSIDINE SYNTHASE-RELATED"/>
    <property type="match status" value="1"/>
</dbReference>
<dbReference type="PANTHER" id="PTHR43033">
    <property type="entry name" value="TRNA(ILE)-LYSIDINE SYNTHASE-RELATED"/>
    <property type="match status" value="1"/>
</dbReference>
<dbReference type="InterPro" id="IPR012796">
    <property type="entry name" value="Lysidine-tRNA-synth_C"/>
</dbReference>
<comment type="subcellular location">
    <subcellularLocation>
        <location evidence="1 8">Cytoplasm</location>
    </subcellularLocation>
</comment>
<feature type="domain" description="Lysidine-tRNA(Ile) synthetase C-terminal" evidence="9">
    <location>
        <begin position="378"/>
        <end position="436"/>
    </location>
</feature>
<dbReference type="Pfam" id="PF01171">
    <property type="entry name" value="ATP_bind_3"/>
    <property type="match status" value="1"/>
</dbReference>
<proteinExistence type="inferred from homology"/>
<name>A0A1W1UP36_9PAST</name>
<dbReference type="RefSeq" id="WP_084256651.1">
    <property type="nucleotide sequence ID" value="NZ_FWWV01000011.1"/>
</dbReference>
<dbReference type="GO" id="GO:0032267">
    <property type="term" value="F:tRNA(Ile)-lysidine synthase activity"/>
    <property type="evidence" value="ECO:0007669"/>
    <property type="project" value="UniProtKB-EC"/>
</dbReference>
<reference evidence="11" key="1">
    <citation type="submission" date="2017-04" db="EMBL/GenBank/DDBJ databases">
        <authorList>
            <person name="Varghese N."/>
            <person name="Submissions S."/>
        </authorList>
    </citation>
    <scope>NUCLEOTIDE SEQUENCE [LARGE SCALE GENOMIC DNA]</scope>
    <source>
        <strain evidence="11">DSM 23072</strain>
    </source>
</reference>
<organism evidence="10 11">
    <name type="scientific">Pasteurella testudinis DSM 23072</name>
    <dbReference type="NCBI Taxonomy" id="1122938"/>
    <lineage>
        <taxon>Bacteria</taxon>
        <taxon>Pseudomonadati</taxon>
        <taxon>Pseudomonadota</taxon>
        <taxon>Gammaproteobacteria</taxon>
        <taxon>Pasteurellales</taxon>
        <taxon>Pasteurellaceae</taxon>
        <taxon>Pasteurella</taxon>
    </lineage>
</organism>
<evidence type="ECO:0000256" key="5">
    <source>
        <dbReference type="ARBA" id="ARBA00022741"/>
    </source>
</evidence>
<evidence type="ECO:0000256" key="2">
    <source>
        <dbReference type="ARBA" id="ARBA00022490"/>
    </source>
</evidence>
<dbReference type="HAMAP" id="MF_01161">
    <property type="entry name" value="tRNA_Ile_lys_synt"/>
    <property type="match status" value="1"/>
</dbReference>
<dbReference type="InterPro" id="IPR014729">
    <property type="entry name" value="Rossmann-like_a/b/a_fold"/>
</dbReference>
<dbReference type="Pfam" id="PF09179">
    <property type="entry name" value="TilS"/>
    <property type="match status" value="1"/>
</dbReference>
<evidence type="ECO:0000256" key="7">
    <source>
        <dbReference type="ARBA" id="ARBA00048539"/>
    </source>
</evidence>
<dbReference type="InterPro" id="IPR012094">
    <property type="entry name" value="tRNA_Ile_lys_synt"/>
</dbReference>
<dbReference type="EC" id="6.3.4.19" evidence="8"/>
<evidence type="ECO:0000313" key="11">
    <source>
        <dbReference type="Proteomes" id="UP000192408"/>
    </source>
</evidence>
<dbReference type="InterPro" id="IPR011063">
    <property type="entry name" value="TilS/TtcA_N"/>
</dbReference>
<comment type="domain">
    <text evidence="8">The N-terminal region contains the highly conserved SGGXDS motif, predicted to be a P-loop motif involved in ATP binding.</text>
</comment>
<dbReference type="GO" id="GO:0005737">
    <property type="term" value="C:cytoplasm"/>
    <property type="evidence" value="ECO:0007669"/>
    <property type="project" value="UniProtKB-SubCell"/>
</dbReference>
<keyword evidence="6 8" id="KW-0067">ATP-binding</keyword>
<dbReference type="SMART" id="SM00977">
    <property type="entry name" value="TilS_C"/>
    <property type="match status" value="1"/>
</dbReference>
<sequence length="437" mass="51060">MFDFLAQLHRTLLQQQISQASFLLAYSGGLDSSALLSLFARLKQQLPQLKLRAIHVHHGLSPHADHWAQHCRRQCQRYDIPLIVEKVRLSNQKGIEDAARSARYYAFKQHLKPHEILVTAHHLNDQSETLLLALKRGSGIKGLAAMQVRSELWQIPIFRPLLDYSRDQLLDYAQTEGLSWIEDESNQDNRYDRNFLRNHILPPLRERWPQIDRTLQRSAQHCFEQYQLLQELLLPVFEQHYCATDRTLNISGFTKYSRHKQAFLLRLWLEKNALAMPSQRQLSQLIEQVISAAQGKQPQLRLENSIIRRYQQRLYLTPNYADISRQIIKVVFEQEIPLPDNLGNLFFQLKTTHIVVIWQKTSGTVKHTLPLPNRDQSIQIRFHYSGKVRLARNRANTDIKKVWQHFAIPPWQRSRIPLVFYAENLICALGAFVAAGK</sequence>
<dbReference type="InterPro" id="IPR012795">
    <property type="entry name" value="tRNA_Ile_lys_synt_N"/>
</dbReference>
<dbReference type="EMBL" id="FWWV01000011">
    <property type="protein sequence ID" value="SMB82888.1"/>
    <property type="molecule type" value="Genomic_DNA"/>
</dbReference>
<dbReference type="SUPFAM" id="SSF82829">
    <property type="entry name" value="MesJ substrate recognition domain-like"/>
    <property type="match status" value="1"/>
</dbReference>